<feature type="compositionally biased region" description="Pro residues" evidence="1">
    <location>
        <begin position="131"/>
        <end position="153"/>
    </location>
</feature>
<feature type="compositionally biased region" description="Pro residues" evidence="1">
    <location>
        <begin position="225"/>
        <end position="242"/>
    </location>
</feature>
<dbReference type="GeneID" id="54468997"/>
<gene>
    <name evidence="2 4" type="ORF">BDZ99DRAFT_571567</name>
</gene>
<reference evidence="4" key="2">
    <citation type="submission" date="2020-04" db="EMBL/GenBank/DDBJ databases">
        <authorList>
            <consortium name="NCBI Genome Project"/>
        </authorList>
    </citation>
    <scope>NUCLEOTIDE SEQUENCE</scope>
    <source>
        <strain evidence="4">CBS 304.34</strain>
    </source>
</reference>
<proteinExistence type="predicted"/>
<protein>
    <submittedName>
        <fullName evidence="2 4">Uncharacterized protein</fullName>
    </submittedName>
</protein>
<sequence>MQLCAQLRLIVQNRRPVPRLSFIYTRPTCDSFPPPSDSLTASKAHKAIITNCAATMSGSGAPAPSREPSPPLADAARALERALAANFFRQDVSDETFGRLATAATRARLGSFAYALDPAWPGRGPSGALLPPAPTRPAPAPPVPPAPTSPPSSPAGAPRRRLHSPPPPASSPPPPMPPLPAGLRTPRTVRVVSRSRDALLLRGYGPAPPAVLRRVAAVPIIRVTPPTPEPAQGPPSSPPPRAPGRSSS</sequence>
<reference evidence="2 4" key="1">
    <citation type="journal article" date="2020" name="Stud. Mycol.">
        <title>101 Dothideomycetes genomes: a test case for predicting lifestyles and emergence of pathogens.</title>
        <authorList>
            <person name="Haridas S."/>
            <person name="Albert R."/>
            <person name="Binder M."/>
            <person name="Bloem J."/>
            <person name="Labutti K."/>
            <person name="Salamov A."/>
            <person name="Andreopoulos B."/>
            <person name="Baker S."/>
            <person name="Barry K."/>
            <person name="Bills G."/>
            <person name="Bluhm B."/>
            <person name="Cannon C."/>
            <person name="Castanera R."/>
            <person name="Culley D."/>
            <person name="Daum C."/>
            <person name="Ezra D."/>
            <person name="Gonzalez J."/>
            <person name="Henrissat B."/>
            <person name="Kuo A."/>
            <person name="Liang C."/>
            <person name="Lipzen A."/>
            <person name="Lutzoni F."/>
            <person name="Magnuson J."/>
            <person name="Mondo S."/>
            <person name="Nolan M."/>
            <person name="Ohm R."/>
            <person name="Pangilinan J."/>
            <person name="Park H.-J."/>
            <person name="Ramirez L."/>
            <person name="Alfaro M."/>
            <person name="Sun H."/>
            <person name="Tritt A."/>
            <person name="Yoshinaga Y."/>
            <person name="Zwiers L.-H."/>
            <person name="Turgeon B."/>
            <person name="Goodwin S."/>
            <person name="Spatafora J."/>
            <person name="Crous P."/>
            <person name="Grigoriev I."/>
        </authorList>
    </citation>
    <scope>NUCLEOTIDE SEQUENCE</scope>
    <source>
        <strain evidence="2 4">CBS 304.34</strain>
    </source>
</reference>
<feature type="compositionally biased region" description="Pro residues" evidence="1">
    <location>
        <begin position="164"/>
        <end position="180"/>
    </location>
</feature>
<feature type="compositionally biased region" description="Low complexity" evidence="1">
    <location>
        <begin position="181"/>
        <end position="190"/>
    </location>
</feature>
<dbReference type="EMBL" id="MU003701">
    <property type="protein sequence ID" value="KAF2809844.1"/>
    <property type="molecule type" value="Genomic_DNA"/>
</dbReference>
<evidence type="ECO:0000313" key="3">
    <source>
        <dbReference type="Proteomes" id="UP000504636"/>
    </source>
</evidence>
<dbReference type="Proteomes" id="UP000504636">
    <property type="component" value="Unplaced"/>
</dbReference>
<dbReference type="PRINTS" id="PR01217">
    <property type="entry name" value="PRICHEXTENSN"/>
</dbReference>
<evidence type="ECO:0000313" key="2">
    <source>
        <dbReference type="EMBL" id="KAF2809844.1"/>
    </source>
</evidence>
<accession>A0A6A6YPA2</accession>
<dbReference type="AlphaFoldDB" id="A0A6A6YPA2"/>
<organism evidence="2">
    <name type="scientific">Mytilinidion resinicola</name>
    <dbReference type="NCBI Taxonomy" id="574789"/>
    <lineage>
        <taxon>Eukaryota</taxon>
        <taxon>Fungi</taxon>
        <taxon>Dikarya</taxon>
        <taxon>Ascomycota</taxon>
        <taxon>Pezizomycotina</taxon>
        <taxon>Dothideomycetes</taxon>
        <taxon>Pleosporomycetidae</taxon>
        <taxon>Mytilinidiales</taxon>
        <taxon>Mytilinidiaceae</taxon>
        <taxon>Mytilinidion</taxon>
    </lineage>
</organism>
<reference evidence="4" key="3">
    <citation type="submission" date="2025-04" db="UniProtKB">
        <authorList>
            <consortium name="RefSeq"/>
        </authorList>
    </citation>
    <scope>IDENTIFICATION</scope>
    <source>
        <strain evidence="4">CBS 304.34</strain>
    </source>
</reference>
<evidence type="ECO:0000256" key="1">
    <source>
        <dbReference type="SAM" id="MobiDB-lite"/>
    </source>
</evidence>
<dbReference type="RefSeq" id="XP_033576808.1">
    <property type="nucleotide sequence ID" value="XM_033728104.1"/>
</dbReference>
<evidence type="ECO:0000313" key="4">
    <source>
        <dbReference type="RefSeq" id="XP_033576808.1"/>
    </source>
</evidence>
<feature type="region of interest" description="Disordered" evidence="1">
    <location>
        <begin position="125"/>
        <end position="190"/>
    </location>
</feature>
<keyword evidence="3" id="KW-1185">Reference proteome</keyword>
<name>A0A6A6YPA2_9PEZI</name>
<feature type="region of interest" description="Disordered" evidence="1">
    <location>
        <begin position="223"/>
        <end position="248"/>
    </location>
</feature>